<evidence type="ECO:0000313" key="4">
    <source>
        <dbReference type="EMBL" id="MFC7394182.1"/>
    </source>
</evidence>
<evidence type="ECO:0000259" key="3">
    <source>
        <dbReference type="PROSITE" id="PS50977"/>
    </source>
</evidence>
<dbReference type="PROSITE" id="PS01081">
    <property type="entry name" value="HTH_TETR_1"/>
    <property type="match status" value="1"/>
</dbReference>
<protein>
    <submittedName>
        <fullName evidence="4">TetR/AcrR family transcriptional regulator</fullName>
    </submittedName>
</protein>
<keyword evidence="5" id="KW-1185">Reference proteome</keyword>
<name>A0ABW2PXS7_9BACL</name>
<dbReference type="Gene3D" id="1.10.10.60">
    <property type="entry name" value="Homeodomain-like"/>
    <property type="match status" value="1"/>
</dbReference>
<dbReference type="SUPFAM" id="SSF46689">
    <property type="entry name" value="Homeodomain-like"/>
    <property type="match status" value="1"/>
</dbReference>
<dbReference type="InterPro" id="IPR023772">
    <property type="entry name" value="DNA-bd_HTH_TetR-type_CS"/>
</dbReference>
<dbReference type="InterPro" id="IPR041490">
    <property type="entry name" value="KstR2_TetR_C"/>
</dbReference>
<dbReference type="InterPro" id="IPR050624">
    <property type="entry name" value="HTH-type_Tx_Regulator"/>
</dbReference>
<dbReference type="Gene3D" id="1.10.357.10">
    <property type="entry name" value="Tetracycline Repressor, domain 2"/>
    <property type="match status" value="1"/>
</dbReference>
<dbReference type="PANTHER" id="PTHR43479">
    <property type="entry name" value="ACREF/ENVCD OPERON REPRESSOR-RELATED"/>
    <property type="match status" value="1"/>
</dbReference>
<evidence type="ECO:0000256" key="2">
    <source>
        <dbReference type="PROSITE-ProRule" id="PRU00335"/>
    </source>
</evidence>
<proteinExistence type="predicted"/>
<dbReference type="PROSITE" id="PS50977">
    <property type="entry name" value="HTH_TETR_2"/>
    <property type="match status" value="1"/>
</dbReference>
<dbReference type="Pfam" id="PF00440">
    <property type="entry name" value="TetR_N"/>
    <property type="match status" value="1"/>
</dbReference>
<dbReference type="RefSeq" id="WP_380967278.1">
    <property type="nucleotide sequence ID" value="NZ_JBHTCO010000019.1"/>
</dbReference>
<organism evidence="4 5">
    <name type="scientific">Scopulibacillus cellulosilyticus</name>
    <dbReference type="NCBI Taxonomy" id="2665665"/>
    <lineage>
        <taxon>Bacteria</taxon>
        <taxon>Bacillati</taxon>
        <taxon>Bacillota</taxon>
        <taxon>Bacilli</taxon>
        <taxon>Bacillales</taxon>
        <taxon>Sporolactobacillaceae</taxon>
        <taxon>Scopulibacillus</taxon>
    </lineage>
</organism>
<dbReference type="EMBL" id="JBHTCO010000019">
    <property type="protein sequence ID" value="MFC7394182.1"/>
    <property type="molecule type" value="Genomic_DNA"/>
</dbReference>
<dbReference type="SUPFAM" id="SSF48498">
    <property type="entry name" value="Tetracyclin repressor-like, C-terminal domain"/>
    <property type="match status" value="1"/>
</dbReference>
<dbReference type="Proteomes" id="UP001596505">
    <property type="component" value="Unassembled WGS sequence"/>
</dbReference>
<evidence type="ECO:0000256" key="1">
    <source>
        <dbReference type="ARBA" id="ARBA00023125"/>
    </source>
</evidence>
<feature type="DNA-binding region" description="H-T-H motif" evidence="2">
    <location>
        <begin position="22"/>
        <end position="41"/>
    </location>
</feature>
<feature type="domain" description="HTH tetR-type" evidence="3">
    <location>
        <begin position="1"/>
        <end position="59"/>
    </location>
</feature>
<dbReference type="PRINTS" id="PR00455">
    <property type="entry name" value="HTHTETR"/>
</dbReference>
<sequence>MKDKITEKSIELFGEKGFNETSIQDIVDSLGVTKGTFYYYFESKQQLLMDIHLTFINYLLSRQEEILSDQSKSCKTKVFDIVRMLIKNIEKHGWDALIFFREIRHLNEEQMDKIVKKRSLFQHHLEDLIKSGISQREFRSDLPADIVTLGILGMCNWSYFWFDPEGRVPDEKVAMIYVEMILNGITVQKENGPK</sequence>
<dbReference type="InterPro" id="IPR036271">
    <property type="entry name" value="Tet_transcr_reg_TetR-rel_C_sf"/>
</dbReference>
<keyword evidence="1 2" id="KW-0238">DNA-binding</keyword>
<reference evidence="5" key="1">
    <citation type="journal article" date="2019" name="Int. J. Syst. Evol. Microbiol.">
        <title>The Global Catalogue of Microorganisms (GCM) 10K type strain sequencing project: providing services to taxonomists for standard genome sequencing and annotation.</title>
        <authorList>
            <consortium name="The Broad Institute Genomics Platform"/>
            <consortium name="The Broad Institute Genome Sequencing Center for Infectious Disease"/>
            <person name="Wu L."/>
            <person name="Ma J."/>
        </authorList>
    </citation>
    <scope>NUCLEOTIDE SEQUENCE [LARGE SCALE GENOMIC DNA]</scope>
    <source>
        <strain evidence="5">CGMCC 1.16305</strain>
    </source>
</reference>
<accession>A0ABW2PXS7</accession>
<dbReference type="Pfam" id="PF17932">
    <property type="entry name" value="TetR_C_24"/>
    <property type="match status" value="1"/>
</dbReference>
<dbReference type="PANTHER" id="PTHR43479:SF11">
    <property type="entry name" value="ACREF_ENVCD OPERON REPRESSOR-RELATED"/>
    <property type="match status" value="1"/>
</dbReference>
<comment type="caution">
    <text evidence="4">The sequence shown here is derived from an EMBL/GenBank/DDBJ whole genome shotgun (WGS) entry which is preliminary data.</text>
</comment>
<evidence type="ECO:0000313" key="5">
    <source>
        <dbReference type="Proteomes" id="UP001596505"/>
    </source>
</evidence>
<dbReference type="InterPro" id="IPR001647">
    <property type="entry name" value="HTH_TetR"/>
</dbReference>
<gene>
    <name evidence="4" type="ORF">ACFQRG_14595</name>
</gene>
<dbReference type="InterPro" id="IPR009057">
    <property type="entry name" value="Homeodomain-like_sf"/>
</dbReference>